<dbReference type="Proteomes" id="UP000814176">
    <property type="component" value="Unassembled WGS sequence"/>
</dbReference>
<dbReference type="SUPFAM" id="SSF50249">
    <property type="entry name" value="Nucleic acid-binding proteins"/>
    <property type="match status" value="1"/>
</dbReference>
<evidence type="ECO:0000256" key="2">
    <source>
        <dbReference type="ARBA" id="ARBA00022980"/>
    </source>
</evidence>
<evidence type="ECO:0008006" key="7">
    <source>
        <dbReference type="Google" id="ProtNLM"/>
    </source>
</evidence>
<dbReference type="RefSeq" id="XP_047773819.1">
    <property type="nucleotide sequence ID" value="XM_047918118.1"/>
</dbReference>
<evidence type="ECO:0000256" key="3">
    <source>
        <dbReference type="ARBA" id="ARBA00023274"/>
    </source>
</evidence>
<dbReference type="InterPro" id="IPR000266">
    <property type="entry name" value="Ribosomal_uS17"/>
</dbReference>
<dbReference type="CDD" id="cd00364">
    <property type="entry name" value="Ribosomal_uS17"/>
    <property type="match status" value="1"/>
</dbReference>
<dbReference type="PANTHER" id="PTHR10744">
    <property type="entry name" value="40S RIBOSOMAL PROTEIN S11 FAMILY MEMBER"/>
    <property type="match status" value="1"/>
</dbReference>
<organism evidence="5 6">
    <name type="scientific">Rhodofomes roseus</name>
    <dbReference type="NCBI Taxonomy" id="34475"/>
    <lineage>
        <taxon>Eukaryota</taxon>
        <taxon>Fungi</taxon>
        <taxon>Dikarya</taxon>
        <taxon>Basidiomycota</taxon>
        <taxon>Agaricomycotina</taxon>
        <taxon>Agaricomycetes</taxon>
        <taxon>Polyporales</taxon>
        <taxon>Rhodofomes</taxon>
    </lineage>
</organism>
<evidence type="ECO:0000256" key="4">
    <source>
        <dbReference type="SAM" id="MobiDB-lite"/>
    </source>
</evidence>
<feature type="compositionally biased region" description="Polar residues" evidence="4">
    <location>
        <begin position="105"/>
        <end position="115"/>
    </location>
</feature>
<protein>
    <recommendedName>
        <fullName evidence="7">30S ribosomal protein S17</fullName>
    </recommendedName>
</protein>
<keyword evidence="2" id="KW-0689">Ribosomal protein</keyword>
<gene>
    <name evidence="5" type="ORF">C8Q71DRAFT_369133</name>
</gene>
<comment type="similarity">
    <text evidence="1">Belongs to the universal ribosomal protein uS17 family.</text>
</comment>
<feature type="region of interest" description="Disordered" evidence="4">
    <location>
        <begin position="80"/>
        <end position="115"/>
    </location>
</feature>
<evidence type="ECO:0000256" key="1">
    <source>
        <dbReference type="ARBA" id="ARBA00010254"/>
    </source>
</evidence>
<evidence type="ECO:0000313" key="6">
    <source>
        <dbReference type="Proteomes" id="UP000814176"/>
    </source>
</evidence>
<dbReference type="EMBL" id="JADCUA010000031">
    <property type="protein sequence ID" value="KAH9830515.1"/>
    <property type="molecule type" value="Genomic_DNA"/>
</dbReference>
<proteinExistence type="inferred from homology"/>
<dbReference type="Pfam" id="PF00366">
    <property type="entry name" value="Ribosomal_S17"/>
    <property type="match status" value="1"/>
</dbReference>
<sequence length="115" mass="12945">MPPMAFTGLVTKAGCMNKTVTVTVSRFVLHPRVGKRLEKTKKYLTHDEHNQLRQGDSVLIRNCPPISARKRFTLERVLRSPERERELAHQQTANQAADTPATPVAETQSRPEASL</sequence>
<accession>A0ABQ8K1G5</accession>
<dbReference type="NCBIfam" id="NF004123">
    <property type="entry name" value="PRK05610.1"/>
    <property type="match status" value="1"/>
</dbReference>
<dbReference type="InterPro" id="IPR012340">
    <property type="entry name" value="NA-bd_OB-fold"/>
</dbReference>
<comment type="caution">
    <text evidence="5">The sequence shown here is derived from an EMBL/GenBank/DDBJ whole genome shotgun (WGS) entry which is preliminary data.</text>
</comment>
<dbReference type="Gene3D" id="2.40.50.140">
    <property type="entry name" value="Nucleic acid-binding proteins"/>
    <property type="match status" value="1"/>
</dbReference>
<dbReference type="GeneID" id="71998850"/>
<dbReference type="PRINTS" id="PR00973">
    <property type="entry name" value="RIBOSOMALS17"/>
</dbReference>
<reference evidence="5 6" key="1">
    <citation type="journal article" date="2021" name="Environ. Microbiol.">
        <title>Gene family expansions and transcriptome signatures uncover fungal adaptations to wood decay.</title>
        <authorList>
            <person name="Hage H."/>
            <person name="Miyauchi S."/>
            <person name="Viragh M."/>
            <person name="Drula E."/>
            <person name="Min B."/>
            <person name="Chaduli D."/>
            <person name="Navarro D."/>
            <person name="Favel A."/>
            <person name="Norest M."/>
            <person name="Lesage-Meessen L."/>
            <person name="Balint B."/>
            <person name="Merenyi Z."/>
            <person name="de Eugenio L."/>
            <person name="Morin E."/>
            <person name="Martinez A.T."/>
            <person name="Baldrian P."/>
            <person name="Stursova M."/>
            <person name="Martinez M.J."/>
            <person name="Novotny C."/>
            <person name="Magnuson J.K."/>
            <person name="Spatafora J.W."/>
            <person name="Maurice S."/>
            <person name="Pangilinan J."/>
            <person name="Andreopoulos W."/>
            <person name="LaButti K."/>
            <person name="Hundley H."/>
            <person name="Na H."/>
            <person name="Kuo A."/>
            <person name="Barry K."/>
            <person name="Lipzen A."/>
            <person name="Henrissat B."/>
            <person name="Riley R."/>
            <person name="Ahrendt S."/>
            <person name="Nagy L.G."/>
            <person name="Grigoriev I.V."/>
            <person name="Martin F."/>
            <person name="Rosso M.N."/>
        </authorList>
    </citation>
    <scope>NUCLEOTIDE SEQUENCE [LARGE SCALE GENOMIC DNA]</scope>
    <source>
        <strain evidence="5 6">CIRM-BRFM 1785</strain>
    </source>
</reference>
<evidence type="ECO:0000313" key="5">
    <source>
        <dbReference type="EMBL" id="KAH9830515.1"/>
    </source>
</evidence>
<name>A0ABQ8K1G5_9APHY</name>
<dbReference type="PANTHER" id="PTHR10744:SF1">
    <property type="entry name" value="SMALL RIBOSOMAL SUBUNIT PROTEIN US17M"/>
    <property type="match status" value="1"/>
</dbReference>
<keyword evidence="3" id="KW-0687">Ribonucleoprotein</keyword>
<keyword evidence="6" id="KW-1185">Reference proteome</keyword>